<feature type="region of interest" description="Disordered" evidence="1">
    <location>
        <begin position="383"/>
        <end position="417"/>
    </location>
</feature>
<dbReference type="InParanoid" id="A0A0H2S6J9"/>
<evidence type="ECO:0000259" key="2">
    <source>
        <dbReference type="PROSITE" id="PS50048"/>
    </source>
</evidence>
<dbReference type="InterPro" id="IPR001138">
    <property type="entry name" value="Zn2Cys6_DnaBD"/>
</dbReference>
<dbReference type="CDD" id="cd00067">
    <property type="entry name" value="GAL4"/>
    <property type="match status" value="1"/>
</dbReference>
<protein>
    <recommendedName>
        <fullName evidence="2">Zn(2)-C6 fungal-type domain-containing protein</fullName>
    </recommendedName>
</protein>
<dbReference type="OrthoDB" id="3222453at2759"/>
<dbReference type="Gene3D" id="4.10.240.10">
    <property type="entry name" value="Zn(2)-C6 fungal-type DNA-binding domain"/>
    <property type="match status" value="1"/>
</dbReference>
<evidence type="ECO:0000313" key="4">
    <source>
        <dbReference type="Proteomes" id="UP000053477"/>
    </source>
</evidence>
<dbReference type="STRING" id="27342.A0A0H2S6J9"/>
<dbReference type="GO" id="GO:0000981">
    <property type="term" value="F:DNA-binding transcription factor activity, RNA polymerase II-specific"/>
    <property type="evidence" value="ECO:0007669"/>
    <property type="project" value="InterPro"/>
</dbReference>
<feature type="domain" description="Zn(2)-C6 fungal-type" evidence="2">
    <location>
        <begin position="458"/>
        <end position="490"/>
    </location>
</feature>
<evidence type="ECO:0000313" key="3">
    <source>
        <dbReference type="EMBL" id="KLO19579.1"/>
    </source>
</evidence>
<feature type="compositionally biased region" description="Basic and acidic residues" evidence="1">
    <location>
        <begin position="392"/>
        <end position="403"/>
    </location>
</feature>
<proteinExistence type="predicted"/>
<dbReference type="SUPFAM" id="SSF57701">
    <property type="entry name" value="Zn2/Cys6 DNA-binding domain"/>
    <property type="match status" value="1"/>
</dbReference>
<sequence>MTPEAENYCREMCELGYGKPVYDPDPGASYDRVRIGDVGYFTQFGGFLRLFNVFFPEGDPINKDGVPNDFIPMDSTYMRSNFSQPIPAGVVCRSHVRELGGRFSFNGGVIPAGSNISLSCTDQNWVALIIKRPALREDAECDRAFRNLILKNHEAWLSFARSTRQIEITLKDIVLVTGHDLTNEWATASVFDWKRRDLEVGFSAGDTSSPLGGVSASAWASWRSSVSLPLRFGPIPRSPSVYDARGCDIDTPMLTDLSGFPQSGSSEVDGQRESLPNQCIFIRGFRVYTRSFFLRKIKAAAEPKDEEDKGAHEETQGPIAVRIGGVNYDSDDMDDGESDPLKAATIESVDGNGDSTIEVGEIFSRPVEVDVEVVGGVKVGSLSFDDSQSTSESERESTSKENSIDTTAQRDGYEGEVKRGSSVVVRFRYPSANRSVRESNSDDKDPNAKRQKIYFYSACTRCRERKIKCTMLPDQTNFCEYCMRAGFSECPPTPKQRRYVPPRLPTRDSSGSTHVLPPNSAQCSTEGAEQS</sequence>
<name>A0A0H2S6J9_9AGAM</name>
<reference evidence="3 4" key="1">
    <citation type="submission" date="2015-04" db="EMBL/GenBank/DDBJ databases">
        <title>Complete genome sequence of Schizopora paradoxa KUC8140, a cosmopolitan wood degrader in East Asia.</title>
        <authorList>
            <consortium name="DOE Joint Genome Institute"/>
            <person name="Min B."/>
            <person name="Park H."/>
            <person name="Jang Y."/>
            <person name="Kim J.-J."/>
            <person name="Kim K.H."/>
            <person name="Pangilinan J."/>
            <person name="Lipzen A."/>
            <person name="Riley R."/>
            <person name="Grigoriev I.V."/>
            <person name="Spatafora J.W."/>
            <person name="Choi I.-G."/>
        </authorList>
    </citation>
    <scope>NUCLEOTIDE SEQUENCE [LARGE SCALE GENOMIC DNA]</scope>
    <source>
        <strain evidence="3 4">KUC8140</strain>
    </source>
</reference>
<organism evidence="3 4">
    <name type="scientific">Schizopora paradoxa</name>
    <dbReference type="NCBI Taxonomy" id="27342"/>
    <lineage>
        <taxon>Eukaryota</taxon>
        <taxon>Fungi</taxon>
        <taxon>Dikarya</taxon>
        <taxon>Basidiomycota</taxon>
        <taxon>Agaricomycotina</taxon>
        <taxon>Agaricomycetes</taxon>
        <taxon>Hymenochaetales</taxon>
        <taxon>Schizoporaceae</taxon>
        <taxon>Schizopora</taxon>
    </lineage>
</organism>
<dbReference type="PROSITE" id="PS50048">
    <property type="entry name" value="ZN2_CY6_FUNGAL_2"/>
    <property type="match status" value="1"/>
</dbReference>
<feature type="region of interest" description="Disordered" evidence="1">
    <location>
        <begin position="489"/>
        <end position="531"/>
    </location>
</feature>
<dbReference type="Proteomes" id="UP000053477">
    <property type="component" value="Unassembled WGS sequence"/>
</dbReference>
<keyword evidence="4" id="KW-1185">Reference proteome</keyword>
<dbReference type="PROSITE" id="PS00463">
    <property type="entry name" value="ZN2_CY6_FUNGAL_1"/>
    <property type="match status" value="1"/>
</dbReference>
<dbReference type="GO" id="GO:0008270">
    <property type="term" value="F:zinc ion binding"/>
    <property type="evidence" value="ECO:0007669"/>
    <property type="project" value="InterPro"/>
</dbReference>
<evidence type="ECO:0000256" key="1">
    <source>
        <dbReference type="SAM" id="MobiDB-lite"/>
    </source>
</evidence>
<gene>
    <name evidence="3" type="ORF">SCHPADRAFT_935083</name>
</gene>
<feature type="compositionally biased region" description="Polar residues" evidence="1">
    <location>
        <begin position="507"/>
        <end position="531"/>
    </location>
</feature>
<accession>A0A0H2S6J9</accession>
<dbReference type="InterPro" id="IPR036864">
    <property type="entry name" value="Zn2-C6_fun-type_DNA-bd_sf"/>
</dbReference>
<dbReference type="AlphaFoldDB" id="A0A0H2S6J9"/>
<dbReference type="EMBL" id="KQ085885">
    <property type="protein sequence ID" value="KLO19579.1"/>
    <property type="molecule type" value="Genomic_DNA"/>
</dbReference>